<evidence type="ECO:0000313" key="2">
    <source>
        <dbReference type="EMBL" id="AIE83851.1"/>
    </source>
</evidence>
<dbReference type="STRING" id="661478.OP10G_0483"/>
<dbReference type="PANTHER" id="PTHR35333:SF3">
    <property type="entry name" value="BETA-LACTAMASE-TYPE TRANSPEPTIDASE FOLD CONTAINING PROTEIN"/>
    <property type="match status" value="1"/>
</dbReference>
<dbReference type="GO" id="GO:0008800">
    <property type="term" value="F:beta-lactamase activity"/>
    <property type="evidence" value="ECO:0007669"/>
    <property type="project" value="InterPro"/>
</dbReference>
<dbReference type="NCBIfam" id="NF033103">
    <property type="entry name" value="bla_class_A"/>
    <property type="match status" value="1"/>
</dbReference>
<name>A0A068NK12_FIMGI</name>
<dbReference type="HOGENOM" id="CLU_031960_0_1_0"/>
<dbReference type="RefSeq" id="WP_025227489.1">
    <property type="nucleotide sequence ID" value="NZ_CP007139.1"/>
</dbReference>
<keyword evidence="3" id="KW-1185">Reference proteome</keyword>
<dbReference type="OrthoDB" id="9784149at2"/>
<protein>
    <submittedName>
        <fullName evidence="2">Beta-lactamase class A</fullName>
    </submittedName>
</protein>
<sequence length="327" mass="35096">MSIVPLFFGLLLKSQALDVQLIRGRVQALEAGLRHGSIGVAVTDLRTGESWAYHGDSRFPMQSVFKLPLGIAVLDAVDRREHSLDTRIMVGWQHLSVPMSVINDRFSGHARPYSVAELLELAVGVSDNTAADLLLSMMGGPQKVTARLKRMGINGIRVDRFERQLQVENVGLPGFNPELTSEGGFLKALSRVPGDRAEAAMKKYLADPRDTATPNGMVDLLAGLQRGRFLSPASRERLLRIMTASTTGPNRLKAGLPKGSTLAHKTGTGREILGICGAINDVGIATLPGGRKLAIAVFLSGTSGTKTTRERIIANVARAVTDSTGRI</sequence>
<dbReference type="InterPro" id="IPR000871">
    <property type="entry name" value="Beta-lactam_class-A"/>
</dbReference>
<dbReference type="GO" id="GO:0030655">
    <property type="term" value="P:beta-lactam antibiotic catabolic process"/>
    <property type="evidence" value="ECO:0007669"/>
    <property type="project" value="InterPro"/>
</dbReference>
<dbReference type="InterPro" id="IPR045155">
    <property type="entry name" value="Beta-lactam_cat"/>
</dbReference>
<proteinExistence type="predicted"/>
<dbReference type="PRINTS" id="PR00118">
    <property type="entry name" value="BLACTAMASEA"/>
</dbReference>
<dbReference type="KEGG" id="fgi:OP10G_0483"/>
<dbReference type="InterPro" id="IPR012338">
    <property type="entry name" value="Beta-lactam/transpept-like"/>
</dbReference>
<evidence type="ECO:0000259" key="1">
    <source>
        <dbReference type="Pfam" id="PF13354"/>
    </source>
</evidence>
<dbReference type="eggNOG" id="COG2367">
    <property type="taxonomic scope" value="Bacteria"/>
</dbReference>
<dbReference type="SUPFAM" id="SSF56601">
    <property type="entry name" value="beta-lactamase/transpeptidase-like"/>
    <property type="match status" value="1"/>
</dbReference>
<accession>A0A068NK12</accession>
<evidence type="ECO:0000313" key="3">
    <source>
        <dbReference type="Proteomes" id="UP000027982"/>
    </source>
</evidence>
<organism evidence="2 3">
    <name type="scientific">Fimbriimonas ginsengisoli Gsoil 348</name>
    <dbReference type="NCBI Taxonomy" id="661478"/>
    <lineage>
        <taxon>Bacteria</taxon>
        <taxon>Bacillati</taxon>
        <taxon>Armatimonadota</taxon>
        <taxon>Fimbriimonadia</taxon>
        <taxon>Fimbriimonadales</taxon>
        <taxon>Fimbriimonadaceae</taxon>
        <taxon>Fimbriimonas</taxon>
    </lineage>
</organism>
<feature type="domain" description="Beta-lactamase class A catalytic" evidence="1">
    <location>
        <begin position="39"/>
        <end position="298"/>
    </location>
</feature>
<dbReference type="AlphaFoldDB" id="A0A068NK12"/>
<dbReference type="Proteomes" id="UP000027982">
    <property type="component" value="Chromosome"/>
</dbReference>
<dbReference type="Pfam" id="PF13354">
    <property type="entry name" value="Beta-lactamase2"/>
    <property type="match status" value="1"/>
</dbReference>
<dbReference type="EMBL" id="CP007139">
    <property type="protein sequence ID" value="AIE83851.1"/>
    <property type="molecule type" value="Genomic_DNA"/>
</dbReference>
<dbReference type="PANTHER" id="PTHR35333">
    <property type="entry name" value="BETA-LACTAMASE"/>
    <property type="match status" value="1"/>
</dbReference>
<reference evidence="2 3" key="1">
    <citation type="journal article" date="2014" name="PLoS ONE">
        <title>The first complete genome sequence of the class fimbriimonadia in the phylum armatimonadetes.</title>
        <authorList>
            <person name="Hu Z.Y."/>
            <person name="Wang Y.Z."/>
            <person name="Im W.T."/>
            <person name="Wang S.Y."/>
            <person name="Zhao G.P."/>
            <person name="Zheng H.J."/>
            <person name="Quan Z.X."/>
        </authorList>
    </citation>
    <scope>NUCLEOTIDE SEQUENCE [LARGE SCALE GENOMIC DNA]</scope>
    <source>
        <strain evidence="2">Gsoil 348</strain>
    </source>
</reference>
<gene>
    <name evidence="2" type="ORF">OP10G_0483</name>
</gene>
<dbReference type="Gene3D" id="3.40.710.10">
    <property type="entry name" value="DD-peptidase/beta-lactamase superfamily"/>
    <property type="match status" value="1"/>
</dbReference>
<dbReference type="GO" id="GO:0046677">
    <property type="term" value="P:response to antibiotic"/>
    <property type="evidence" value="ECO:0007669"/>
    <property type="project" value="InterPro"/>
</dbReference>